<gene>
    <name evidence="1" type="ORF">BJY16_007498</name>
</gene>
<keyword evidence="2" id="KW-1185">Reference proteome</keyword>
<dbReference type="EMBL" id="JACHNB010000001">
    <property type="protein sequence ID" value="MBB4744039.1"/>
    <property type="molecule type" value="Genomic_DNA"/>
</dbReference>
<proteinExistence type="predicted"/>
<protein>
    <submittedName>
        <fullName evidence="1">Uncharacterized protein</fullName>
    </submittedName>
</protein>
<organism evidence="1 2">
    <name type="scientific">Actinoplanes octamycinicus</name>
    <dbReference type="NCBI Taxonomy" id="135948"/>
    <lineage>
        <taxon>Bacteria</taxon>
        <taxon>Bacillati</taxon>
        <taxon>Actinomycetota</taxon>
        <taxon>Actinomycetes</taxon>
        <taxon>Micromonosporales</taxon>
        <taxon>Micromonosporaceae</taxon>
        <taxon>Actinoplanes</taxon>
    </lineage>
</organism>
<dbReference type="AlphaFoldDB" id="A0A7W7H4Y2"/>
<reference evidence="1 2" key="1">
    <citation type="submission" date="2020-08" db="EMBL/GenBank/DDBJ databases">
        <title>Sequencing the genomes of 1000 actinobacteria strains.</title>
        <authorList>
            <person name="Klenk H.-P."/>
        </authorList>
    </citation>
    <scope>NUCLEOTIDE SEQUENCE [LARGE SCALE GENOMIC DNA]</scope>
    <source>
        <strain evidence="1 2">DSM 45809</strain>
    </source>
</reference>
<dbReference type="Proteomes" id="UP000546162">
    <property type="component" value="Unassembled WGS sequence"/>
</dbReference>
<sequence length="86" mass="8763">MHLVQVDVVGAQPSQACVHGRDDVLTPCAMVVRAATGRPEALRGDDQLVTGPSGQPAADDLLGRTAAVHIGGVDEIAAGIDVPVEQ</sequence>
<comment type="caution">
    <text evidence="1">The sequence shown here is derived from an EMBL/GenBank/DDBJ whole genome shotgun (WGS) entry which is preliminary data.</text>
</comment>
<evidence type="ECO:0000313" key="1">
    <source>
        <dbReference type="EMBL" id="MBB4744039.1"/>
    </source>
</evidence>
<accession>A0A7W7H4Y2</accession>
<evidence type="ECO:0000313" key="2">
    <source>
        <dbReference type="Proteomes" id="UP000546162"/>
    </source>
</evidence>
<name>A0A7W7H4Y2_9ACTN</name>